<name>A0A9P6X937_RHIOR</name>
<sequence>MDSDASLEGKSSTTGTLVASLPFLFYSVQISVDELSIKFHFVCKLGYWPHVQECFSEQKANRYQDLAAAIDGCLMNSNSDSDRVSSSSTNDNFEETSEKVIEDLEDRTFEELDEKSIFLNKDGSSNHNETVSSLTNLTQLPHKPLTDACHSLLNKLDSCASSARVTRDLIRSYASQEPFDLAVHTDLNFTKVMRTHS</sequence>
<keyword evidence="3" id="KW-1185">Reference proteome</keyword>
<feature type="region of interest" description="Disordered" evidence="1">
    <location>
        <begin position="78"/>
        <end position="97"/>
    </location>
</feature>
<accession>A0A9P6X937</accession>
<feature type="compositionally biased region" description="Low complexity" evidence="1">
    <location>
        <begin position="78"/>
        <end position="91"/>
    </location>
</feature>
<gene>
    <name evidence="2" type="ORF">G6F64_006260</name>
</gene>
<evidence type="ECO:0000256" key="1">
    <source>
        <dbReference type="SAM" id="MobiDB-lite"/>
    </source>
</evidence>
<reference evidence="2" key="1">
    <citation type="journal article" date="2020" name="Microb. Genom.">
        <title>Genetic diversity of clinical and environmental Mucorales isolates obtained from an investigation of mucormycosis cases among solid organ transplant recipients.</title>
        <authorList>
            <person name="Nguyen M.H."/>
            <person name="Kaul D."/>
            <person name="Muto C."/>
            <person name="Cheng S.J."/>
            <person name="Richter R.A."/>
            <person name="Bruno V.M."/>
            <person name="Liu G."/>
            <person name="Beyhan S."/>
            <person name="Sundermann A.J."/>
            <person name="Mounaud S."/>
            <person name="Pasculle A.W."/>
            <person name="Nierman W.C."/>
            <person name="Driscoll E."/>
            <person name="Cumbie R."/>
            <person name="Clancy C.J."/>
            <person name="Dupont C.L."/>
        </authorList>
    </citation>
    <scope>NUCLEOTIDE SEQUENCE</scope>
    <source>
        <strain evidence="2">GL11</strain>
    </source>
</reference>
<comment type="caution">
    <text evidence="2">The sequence shown here is derived from an EMBL/GenBank/DDBJ whole genome shotgun (WGS) entry which is preliminary data.</text>
</comment>
<evidence type="ECO:0000313" key="2">
    <source>
        <dbReference type="EMBL" id="KAG1308155.1"/>
    </source>
</evidence>
<dbReference type="AlphaFoldDB" id="A0A9P6X937"/>
<protein>
    <submittedName>
        <fullName evidence="2">Uncharacterized protein</fullName>
    </submittedName>
</protein>
<proteinExistence type="predicted"/>
<dbReference type="EMBL" id="JAANQT010000821">
    <property type="protein sequence ID" value="KAG1308155.1"/>
    <property type="molecule type" value="Genomic_DNA"/>
</dbReference>
<evidence type="ECO:0000313" key="3">
    <source>
        <dbReference type="Proteomes" id="UP000716291"/>
    </source>
</evidence>
<dbReference type="OrthoDB" id="2276465at2759"/>
<dbReference type="Proteomes" id="UP000716291">
    <property type="component" value="Unassembled WGS sequence"/>
</dbReference>
<organism evidence="2 3">
    <name type="scientific">Rhizopus oryzae</name>
    <name type="common">Mucormycosis agent</name>
    <name type="synonym">Rhizopus arrhizus var. delemar</name>
    <dbReference type="NCBI Taxonomy" id="64495"/>
    <lineage>
        <taxon>Eukaryota</taxon>
        <taxon>Fungi</taxon>
        <taxon>Fungi incertae sedis</taxon>
        <taxon>Mucoromycota</taxon>
        <taxon>Mucoromycotina</taxon>
        <taxon>Mucoromycetes</taxon>
        <taxon>Mucorales</taxon>
        <taxon>Mucorineae</taxon>
        <taxon>Rhizopodaceae</taxon>
        <taxon>Rhizopus</taxon>
    </lineage>
</organism>